<reference evidence="3" key="1">
    <citation type="submission" date="2018-01" db="EMBL/GenBank/DDBJ databases">
        <authorList>
            <person name="Yu X.-D."/>
        </authorList>
    </citation>
    <scope>NUCLEOTIDE SEQUENCE</scope>
    <source>
        <strain evidence="3">ZX-21</strain>
    </source>
</reference>
<dbReference type="Proteomes" id="UP000237222">
    <property type="component" value="Unassembled WGS sequence"/>
</dbReference>
<keyword evidence="1" id="KW-0472">Membrane</keyword>
<feature type="transmembrane region" description="Helical" evidence="1">
    <location>
        <begin position="463"/>
        <end position="485"/>
    </location>
</feature>
<dbReference type="RefSeq" id="WP_103685594.1">
    <property type="nucleotide sequence ID" value="NZ_PQGG01000038.1"/>
</dbReference>
<gene>
    <name evidence="3" type="ORF">C0068_16580</name>
</gene>
<feature type="transmembrane region" description="Helical" evidence="1">
    <location>
        <begin position="424"/>
        <end position="443"/>
    </location>
</feature>
<feature type="transmembrane region" description="Helical" evidence="1">
    <location>
        <begin position="64"/>
        <end position="80"/>
    </location>
</feature>
<proteinExistence type="predicted"/>
<name>A0A2S4HC25_9GAMM</name>
<dbReference type="EMBL" id="PQGG01000038">
    <property type="protein sequence ID" value="POP51552.1"/>
    <property type="molecule type" value="Genomic_DNA"/>
</dbReference>
<feature type="domain" description="TraG N-terminal Proteobacteria" evidence="2">
    <location>
        <begin position="8"/>
        <end position="507"/>
    </location>
</feature>
<organism evidence="3 4">
    <name type="scientific">Zhongshania marina</name>
    <dbReference type="NCBI Taxonomy" id="2304603"/>
    <lineage>
        <taxon>Bacteria</taxon>
        <taxon>Pseudomonadati</taxon>
        <taxon>Pseudomonadota</taxon>
        <taxon>Gammaproteobacteria</taxon>
        <taxon>Cellvibrionales</taxon>
        <taxon>Spongiibacteraceae</taxon>
        <taxon>Zhongshania</taxon>
    </lineage>
</organism>
<evidence type="ECO:0000259" key="2">
    <source>
        <dbReference type="Pfam" id="PF07916"/>
    </source>
</evidence>
<dbReference type="InterPro" id="IPR012931">
    <property type="entry name" value="TraG_N_Proteobacteria"/>
</dbReference>
<evidence type="ECO:0000256" key="1">
    <source>
        <dbReference type="SAM" id="Phobius"/>
    </source>
</evidence>
<keyword evidence="1" id="KW-0812">Transmembrane</keyword>
<feature type="transmembrane region" description="Helical" evidence="1">
    <location>
        <begin position="21"/>
        <end position="44"/>
    </location>
</feature>
<protein>
    <recommendedName>
        <fullName evidence="2">TraG N-terminal Proteobacteria domain-containing protein</fullName>
    </recommendedName>
</protein>
<dbReference type="OrthoDB" id="5645662at2"/>
<sequence length="552" mass="59973">MIANNYIEIYTLIFSWNIYNAIWEVLVGTGLALIPFIALVAQALMKYNEVRGVQGTVQAVERKLLGMILVMSLCVIPFPNNGVSLATVKYTLEIPDCQVRADATLNTEGDGDNTGEIHDTTFAGMAGSIVHQPVAWYGVNYISTALTHTAISSMSCANNYELMLLRLSEVRIQDPVVRERIQDFYEACYKKTLDRYNENPVAIPNDVSPLDDIDWIGSRIFLNQADEYYRHEEAYMSNMEQYGFTRDEVNRDSDAGADPVSGANPSCREIWEGEANGVNPALGLRDVILDAIPEDEVGDVTQDWQDWGHFVVTEGAIAPVDSGDMLIKMILEADALNLNTSTQVDLGNDFDTDRSMGKKILDMVSNTFGMFAGAKQFFEINTLKQMAKIAGPMILAIVQMIIVFAAPFLMVLTGYKFETFFSLALTYFSFEFINVIWATAFWFDNHILDIYLSKSQGLDTYTNTLIALIISAGNIFLMPLLWLGLMAYAGGGMVRGLAAAGGGAGGGAAGVAGSGGGAAGAGLARGASSVYSKRQAARAKAKESSSGGGKKN</sequence>
<evidence type="ECO:0000313" key="3">
    <source>
        <dbReference type="EMBL" id="POP51552.1"/>
    </source>
</evidence>
<keyword evidence="1" id="KW-1133">Transmembrane helix</keyword>
<comment type="caution">
    <text evidence="3">The sequence shown here is derived from an EMBL/GenBank/DDBJ whole genome shotgun (WGS) entry which is preliminary data.</text>
</comment>
<evidence type="ECO:0000313" key="4">
    <source>
        <dbReference type="Proteomes" id="UP000237222"/>
    </source>
</evidence>
<feature type="transmembrane region" description="Helical" evidence="1">
    <location>
        <begin position="389"/>
        <end position="412"/>
    </location>
</feature>
<dbReference type="Pfam" id="PF07916">
    <property type="entry name" value="TraG_N"/>
    <property type="match status" value="1"/>
</dbReference>
<dbReference type="AlphaFoldDB" id="A0A2S4HC25"/>
<accession>A0A2S4HC25</accession>